<accession>A0AAW1L565</accession>
<evidence type="ECO:0000313" key="2">
    <source>
        <dbReference type="Proteomes" id="UP001458880"/>
    </source>
</evidence>
<dbReference type="AlphaFoldDB" id="A0AAW1L565"/>
<gene>
    <name evidence="1" type="ORF">QE152_g17939</name>
</gene>
<dbReference type="EMBL" id="JASPKY010000169">
    <property type="protein sequence ID" value="KAK9728581.1"/>
    <property type="molecule type" value="Genomic_DNA"/>
</dbReference>
<protein>
    <submittedName>
        <fullName evidence="1">Uncharacterized protein</fullName>
    </submittedName>
</protein>
<sequence>MAVISKNFKNITRQFLKLSNCKKSMYAPVVSNVRIICCKMADDPCLLKEDGYLNADTDLKKIVYHPSLNVIIICTKTGHIHVIDVNSGVVLHSSNLSAENYSEVICKYIAGQDRVLFCDGQAIGVRSDYNGVLLLDTILQKPVSSAKDEIKLELLLSEAIILRKCLSTVSTTSIDYAINELIDKIAEAQIKSKKGIKAQKVSNFLIS</sequence>
<dbReference type="Proteomes" id="UP001458880">
    <property type="component" value="Unassembled WGS sequence"/>
</dbReference>
<organism evidence="1 2">
    <name type="scientific">Popillia japonica</name>
    <name type="common">Japanese beetle</name>
    <dbReference type="NCBI Taxonomy" id="7064"/>
    <lineage>
        <taxon>Eukaryota</taxon>
        <taxon>Metazoa</taxon>
        <taxon>Ecdysozoa</taxon>
        <taxon>Arthropoda</taxon>
        <taxon>Hexapoda</taxon>
        <taxon>Insecta</taxon>
        <taxon>Pterygota</taxon>
        <taxon>Neoptera</taxon>
        <taxon>Endopterygota</taxon>
        <taxon>Coleoptera</taxon>
        <taxon>Polyphaga</taxon>
        <taxon>Scarabaeiformia</taxon>
        <taxon>Scarabaeidae</taxon>
        <taxon>Rutelinae</taxon>
        <taxon>Popillia</taxon>
    </lineage>
</organism>
<keyword evidence="2" id="KW-1185">Reference proteome</keyword>
<reference evidence="1 2" key="1">
    <citation type="journal article" date="2024" name="BMC Genomics">
        <title>De novo assembly and annotation of Popillia japonica's genome with initial clues to its potential as an invasive pest.</title>
        <authorList>
            <person name="Cucini C."/>
            <person name="Boschi S."/>
            <person name="Funari R."/>
            <person name="Cardaioli E."/>
            <person name="Iannotti N."/>
            <person name="Marturano G."/>
            <person name="Paoli F."/>
            <person name="Bruttini M."/>
            <person name="Carapelli A."/>
            <person name="Frati F."/>
            <person name="Nardi F."/>
        </authorList>
    </citation>
    <scope>NUCLEOTIDE SEQUENCE [LARGE SCALE GENOMIC DNA]</scope>
    <source>
        <strain evidence="1">DMR45628</strain>
    </source>
</reference>
<name>A0AAW1L565_POPJA</name>
<comment type="caution">
    <text evidence="1">The sequence shown here is derived from an EMBL/GenBank/DDBJ whole genome shotgun (WGS) entry which is preliminary data.</text>
</comment>
<proteinExistence type="predicted"/>
<evidence type="ECO:0000313" key="1">
    <source>
        <dbReference type="EMBL" id="KAK9728581.1"/>
    </source>
</evidence>